<dbReference type="InParanoid" id="A0A1D2VJ09"/>
<organism evidence="3 4">
    <name type="scientific">Ascoidea rubescens DSM 1968</name>
    <dbReference type="NCBI Taxonomy" id="1344418"/>
    <lineage>
        <taxon>Eukaryota</taxon>
        <taxon>Fungi</taxon>
        <taxon>Dikarya</taxon>
        <taxon>Ascomycota</taxon>
        <taxon>Saccharomycotina</taxon>
        <taxon>Saccharomycetes</taxon>
        <taxon>Ascoideaceae</taxon>
        <taxon>Ascoidea</taxon>
    </lineage>
</organism>
<dbReference type="PANTHER" id="PTHR37784:SF2">
    <property type="entry name" value="HIGH-OSMOLARITY-INDUCED TRANSCRIPTION PROTEIN 1"/>
    <property type="match status" value="1"/>
</dbReference>
<proteinExistence type="predicted"/>
<dbReference type="Proteomes" id="UP000095038">
    <property type="component" value="Unassembled WGS sequence"/>
</dbReference>
<gene>
    <name evidence="3" type="ORF">ASCRUDRAFT_75595</name>
</gene>
<keyword evidence="4" id="KW-1185">Reference proteome</keyword>
<feature type="compositionally biased region" description="Low complexity" evidence="1">
    <location>
        <begin position="101"/>
        <end position="130"/>
    </location>
</feature>
<evidence type="ECO:0000259" key="2">
    <source>
        <dbReference type="Pfam" id="PF12550"/>
    </source>
</evidence>
<evidence type="ECO:0000313" key="3">
    <source>
        <dbReference type="EMBL" id="ODV61605.1"/>
    </source>
</evidence>
<dbReference type="EMBL" id="KV454479">
    <property type="protein sequence ID" value="ODV61605.1"/>
    <property type="molecule type" value="Genomic_DNA"/>
</dbReference>
<dbReference type="GeneID" id="30966768"/>
<feature type="domain" description="Transcription activator GCR1-like" evidence="2">
    <location>
        <begin position="219"/>
        <end position="299"/>
    </location>
</feature>
<feature type="compositionally biased region" description="Polar residues" evidence="1">
    <location>
        <begin position="143"/>
        <end position="154"/>
    </location>
</feature>
<dbReference type="GO" id="GO:0060963">
    <property type="term" value="P:positive regulation of ribosomal protein gene transcription by RNA polymerase II"/>
    <property type="evidence" value="ECO:0007669"/>
    <property type="project" value="TreeGrafter"/>
</dbReference>
<accession>A0A1D2VJ09</accession>
<feature type="compositionally biased region" description="Polar residues" evidence="1">
    <location>
        <begin position="88"/>
        <end position="97"/>
    </location>
</feature>
<feature type="compositionally biased region" description="Basic residues" evidence="1">
    <location>
        <begin position="38"/>
        <end position="50"/>
    </location>
</feature>
<dbReference type="AlphaFoldDB" id="A0A1D2VJ09"/>
<evidence type="ECO:0000313" key="4">
    <source>
        <dbReference type="Proteomes" id="UP000095038"/>
    </source>
</evidence>
<dbReference type="GO" id="GO:0000978">
    <property type="term" value="F:RNA polymerase II cis-regulatory region sequence-specific DNA binding"/>
    <property type="evidence" value="ECO:0007669"/>
    <property type="project" value="TreeGrafter"/>
</dbReference>
<dbReference type="InterPro" id="IPR052146">
    <property type="entry name" value="HOT1"/>
</dbReference>
<protein>
    <recommendedName>
        <fullName evidence="2">Transcription activator GCR1-like domain-containing protein</fullName>
    </recommendedName>
</protein>
<sequence>MHQNINGGINEAMLQLNQLINLTDDKNHRSKLSSSSRTHSHSNIHTHSRSRSSSSSNQSSSPPNNINISRINNVNNINRIVNRSNKNTIGNNISQNKTNRNDITNFTTTNDENENNLANINQESNTSHPYPHSRSHSRSHSSTNNIDENDNNLSFMFPNNDENRDGNNSSANITPNMSHSSLPLDANMQNALDEALSDSANLSTKKRTQSVRKRYTPTYRFIRNVKNVEDLVKEYLHGDKNQPPVQSLEKRYGSLWRGGSHHPISKQYQRRKNIYNAIELGLNRNYSIERIIKVLEDKRTMLNDKNGKAYKKSMTWLQENIPLELL</sequence>
<dbReference type="FunCoup" id="A0A1D2VJ09">
    <property type="interactions" value="218"/>
</dbReference>
<feature type="compositionally biased region" description="Polar residues" evidence="1">
    <location>
        <begin position="166"/>
        <end position="181"/>
    </location>
</feature>
<dbReference type="Pfam" id="PF12550">
    <property type="entry name" value="GCR1_C"/>
    <property type="match status" value="1"/>
</dbReference>
<dbReference type="OrthoDB" id="428577at2759"/>
<feature type="region of interest" description="Disordered" evidence="1">
    <location>
        <begin position="27"/>
        <end position="70"/>
    </location>
</feature>
<dbReference type="GO" id="GO:0000981">
    <property type="term" value="F:DNA-binding transcription factor activity, RNA polymerase II-specific"/>
    <property type="evidence" value="ECO:0007669"/>
    <property type="project" value="TreeGrafter"/>
</dbReference>
<dbReference type="PANTHER" id="PTHR37784">
    <property type="entry name" value="PROTEIN MSN1"/>
    <property type="match status" value="1"/>
</dbReference>
<feature type="compositionally biased region" description="Low complexity" evidence="1">
    <location>
        <begin position="51"/>
        <end position="70"/>
    </location>
</feature>
<reference evidence="4" key="1">
    <citation type="submission" date="2016-05" db="EMBL/GenBank/DDBJ databases">
        <title>Comparative genomics of biotechnologically important yeasts.</title>
        <authorList>
            <consortium name="DOE Joint Genome Institute"/>
            <person name="Riley R."/>
            <person name="Haridas S."/>
            <person name="Wolfe K.H."/>
            <person name="Lopes M.R."/>
            <person name="Hittinger C.T."/>
            <person name="Goker M."/>
            <person name="Salamov A."/>
            <person name="Wisecaver J."/>
            <person name="Long T.M."/>
            <person name="Aerts A.L."/>
            <person name="Barry K."/>
            <person name="Choi C."/>
            <person name="Clum A."/>
            <person name="Coughlan A.Y."/>
            <person name="Deshpande S."/>
            <person name="Douglass A.P."/>
            <person name="Hanson S.J."/>
            <person name="Klenk H.-P."/>
            <person name="Labutti K."/>
            <person name="Lapidus A."/>
            <person name="Lindquist E."/>
            <person name="Lipzen A."/>
            <person name="Meier-Kolthoff J.P."/>
            <person name="Ohm R.A."/>
            <person name="Otillar R.P."/>
            <person name="Pangilinan J."/>
            <person name="Peng Y."/>
            <person name="Rokas A."/>
            <person name="Rosa C.A."/>
            <person name="Scheuner C."/>
            <person name="Sibirny A.A."/>
            <person name="Slot J.C."/>
            <person name="Stielow J.B."/>
            <person name="Sun H."/>
            <person name="Kurtzman C.P."/>
            <person name="Blackwell M."/>
            <person name="Grigoriev I.V."/>
            <person name="Jeffries T.W."/>
        </authorList>
    </citation>
    <scope>NUCLEOTIDE SEQUENCE [LARGE SCALE GENOMIC DNA]</scope>
    <source>
        <strain evidence="4">DSM 1968</strain>
    </source>
</reference>
<feature type="region of interest" description="Disordered" evidence="1">
    <location>
        <begin position="86"/>
        <end position="183"/>
    </location>
</feature>
<dbReference type="RefSeq" id="XP_020047912.1">
    <property type="nucleotide sequence ID" value="XM_020193132.1"/>
</dbReference>
<name>A0A1D2VJ09_9ASCO</name>
<dbReference type="STRING" id="1344418.A0A1D2VJ09"/>
<dbReference type="InterPro" id="IPR022210">
    <property type="entry name" value="TF_GCR1-like"/>
</dbReference>
<evidence type="ECO:0000256" key="1">
    <source>
        <dbReference type="SAM" id="MobiDB-lite"/>
    </source>
</evidence>